<evidence type="ECO:0000256" key="6">
    <source>
        <dbReference type="ARBA" id="ARBA00022737"/>
    </source>
</evidence>
<feature type="compositionally biased region" description="Low complexity" evidence="9">
    <location>
        <begin position="10"/>
        <end position="24"/>
    </location>
</feature>
<dbReference type="PROSITE" id="PS50005">
    <property type="entry name" value="TPR"/>
    <property type="match status" value="3"/>
</dbReference>
<dbReference type="InterPro" id="IPR051939">
    <property type="entry name" value="Glycosyltr_41/O-GlcNAc_trsf"/>
</dbReference>
<organism evidence="11 12">
    <name type="scientific">Azospirillum ramasamyi</name>
    <dbReference type="NCBI Taxonomy" id="682998"/>
    <lineage>
        <taxon>Bacteria</taxon>
        <taxon>Pseudomonadati</taxon>
        <taxon>Pseudomonadota</taxon>
        <taxon>Alphaproteobacteria</taxon>
        <taxon>Rhodospirillales</taxon>
        <taxon>Azospirillaceae</taxon>
        <taxon>Azospirillum</taxon>
    </lineage>
</organism>
<dbReference type="Pfam" id="PF13432">
    <property type="entry name" value="TPR_16"/>
    <property type="match status" value="1"/>
</dbReference>
<accession>A0A2U9SJR2</accession>
<keyword evidence="7 8" id="KW-0802">TPR repeat</keyword>
<comment type="pathway">
    <text evidence="1">Protein modification; protein glycosylation.</text>
</comment>
<keyword evidence="12" id="KW-1185">Reference proteome</keyword>
<evidence type="ECO:0000259" key="10">
    <source>
        <dbReference type="Pfam" id="PF13844"/>
    </source>
</evidence>
<dbReference type="PANTHER" id="PTHR44835">
    <property type="entry name" value="UDP-N-ACETYLGLUCOSAMINE--PEPTIDE N-ACETYLGLUCOSAMINYLTRANSFERASE SPINDLY-RELATED"/>
    <property type="match status" value="1"/>
</dbReference>
<feature type="repeat" description="TPR" evidence="8">
    <location>
        <begin position="93"/>
        <end position="126"/>
    </location>
</feature>
<evidence type="ECO:0000256" key="5">
    <source>
        <dbReference type="ARBA" id="ARBA00022679"/>
    </source>
</evidence>
<feature type="domain" description="O-GlcNAc transferase C-terminal" evidence="10">
    <location>
        <begin position="384"/>
        <end position="561"/>
    </location>
</feature>
<comment type="similarity">
    <text evidence="2">Belongs to the glycosyltransferase 41 family. O-GlcNAc transferase subfamily.</text>
</comment>
<feature type="repeat" description="TPR" evidence="8">
    <location>
        <begin position="128"/>
        <end position="161"/>
    </location>
</feature>
<dbReference type="PANTHER" id="PTHR44835:SF1">
    <property type="entry name" value="PROTEIN O-GLCNAC TRANSFERASE"/>
    <property type="match status" value="1"/>
</dbReference>
<dbReference type="SMART" id="SM00028">
    <property type="entry name" value="TPR"/>
    <property type="match status" value="3"/>
</dbReference>
<dbReference type="InterPro" id="IPR019734">
    <property type="entry name" value="TPR_rpt"/>
</dbReference>
<gene>
    <name evidence="11" type="ORF">DM194_26610</name>
</gene>
<dbReference type="AlphaFoldDB" id="A0A2U9SJR2"/>
<dbReference type="EMBL" id="CP029835">
    <property type="protein sequence ID" value="AWU97868.1"/>
    <property type="molecule type" value="Genomic_DNA"/>
</dbReference>
<feature type="domain" description="O-GlcNAc transferase C-terminal" evidence="10">
    <location>
        <begin position="208"/>
        <end position="349"/>
    </location>
</feature>
<geneLocation type="plasmid" evidence="11 12">
    <name>unnamed5</name>
</geneLocation>
<name>A0A2U9SJR2_9PROT</name>
<dbReference type="Proteomes" id="UP000249605">
    <property type="component" value="Plasmid unnamed5"/>
</dbReference>
<dbReference type="GO" id="GO:0097363">
    <property type="term" value="F:protein O-acetylglucosaminyltransferase activity"/>
    <property type="evidence" value="ECO:0007669"/>
    <property type="project" value="UniProtKB-EC"/>
</dbReference>
<evidence type="ECO:0000256" key="1">
    <source>
        <dbReference type="ARBA" id="ARBA00004922"/>
    </source>
</evidence>
<feature type="region of interest" description="Disordered" evidence="9">
    <location>
        <begin position="1"/>
        <end position="26"/>
    </location>
</feature>
<dbReference type="Pfam" id="PF13844">
    <property type="entry name" value="Glyco_transf_41"/>
    <property type="match status" value="2"/>
</dbReference>
<evidence type="ECO:0000256" key="3">
    <source>
        <dbReference type="ARBA" id="ARBA00011970"/>
    </source>
</evidence>
<dbReference type="OrthoDB" id="146908at2"/>
<reference evidence="11 12" key="1">
    <citation type="submission" date="2018-06" db="EMBL/GenBank/DDBJ databases">
        <title>Complete genome sequencing of Azospirillum sp. M2T2B2.</title>
        <authorList>
            <person name="Heo J."/>
            <person name="Kim S.-J."/>
            <person name="Kwon S.-W."/>
            <person name="Anandham R."/>
        </authorList>
    </citation>
    <scope>NUCLEOTIDE SEQUENCE [LARGE SCALE GENOMIC DNA]</scope>
    <source>
        <strain evidence="11 12">M2T2B2</strain>
        <plasmid evidence="11 12">unnamed5</plasmid>
    </source>
</reference>
<dbReference type="Gene3D" id="3.40.50.11380">
    <property type="match status" value="1"/>
</dbReference>
<protein>
    <recommendedName>
        <fullName evidence="3">protein O-GlcNAc transferase</fullName>
        <ecNumber evidence="3">2.4.1.255</ecNumber>
    </recommendedName>
</protein>
<dbReference type="InterPro" id="IPR011990">
    <property type="entry name" value="TPR-like_helical_dom_sf"/>
</dbReference>
<dbReference type="Gene3D" id="1.25.40.10">
    <property type="entry name" value="Tetratricopeptide repeat domain"/>
    <property type="match status" value="2"/>
</dbReference>
<keyword evidence="4" id="KW-0328">Glycosyltransferase</keyword>
<keyword evidence="5 11" id="KW-0808">Transferase</keyword>
<dbReference type="KEGG" id="azm:DM194_26610"/>
<keyword evidence="6" id="KW-0677">Repeat</keyword>
<evidence type="ECO:0000256" key="2">
    <source>
        <dbReference type="ARBA" id="ARBA00005386"/>
    </source>
</evidence>
<evidence type="ECO:0000313" key="12">
    <source>
        <dbReference type="Proteomes" id="UP000249605"/>
    </source>
</evidence>
<dbReference type="SUPFAM" id="SSF48452">
    <property type="entry name" value="TPR-like"/>
    <property type="match status" value="1"/>
</dbReference>
<evidence type="ECO:0000256" key="8">
    <source>
        <dbReference type="PROSITE-ProRule" id="PRU00339"/>
    </source>
</evidence>
<dbReference type="RefSeq" id="WP_111070663.1">
    <property type="nucleotide sequence ID" value="NZ_CP029835.1"/>
</dbReference>
<evidence type="ECO:0000256" key="4">
    <source>
        <dbReference type="ARBA" id="ARBA00022676"/>
    </source>
</evidence>
<dbReference type="InterPro" id="IPR029489">
    <property type="entry name" value="OGT/SEC/SPY_C"/>
</dbReference>
<sequence length="583" mass="63288">MSLPAPPSSVPLSSTAASSAPPSSNEALKRRALDAFGGGRLEEAASLYRELLAGNGMAADLWNNLGFVLAELGRPLEAREALRRSLVLRPDYAKPWVGLGGDAYGESRLDETVRLWSRAIQADPNQEANLWFNLGVVRQMRGEAAAAALCFGRAERLAPGDPRIASQLLLCLNYLELSGDRLLAEHRRFDERFGKPAAAPAAHANRPDPERRLRIGYLSVEFREHLGAYFLTPLFEAADRKRFEIVCYSILPDTHADAYTARFKAQADGWRTVGHLDDDGLADLIRADGIDILVDLAGHSGLNRLPILARRPAPVQVTWLGYPNGTGMQSVGYRIVDPVSDPVGSTDGHAVETLVRLPPPFLCFRPPSDAPAVVPLPAGATGHVTFGSFNKLSKITDQTVQLWAEVLRRVPESRLLLKDRPLSDPGTAAGIRARFAAAGIAPDRLDLVGFIKDAAGHLAAYNRIDIALDPHPYNGTITTCDTLWMGAPLVTLAGGRHAARVGASLMASIGLPELVAATPDRYAAIAAELAGDLGRLMRLRMGMRERVRASALCDEARFMRNLESAYRLMWRRWCDGEAGRSPA</sequence>
<evidence type="ECO:0000313" key="11">
    <source>
        <dbReference type="EMBL" id="AWU97868.1"/>
    </source>
</evidence>
<dbReference type="Gene3D" id="3.40.50.2000">
    <property type="entry name" value="Glycogen Phosphorylase B"/>
    <property type="match status" value="1"/>
</dbReference>
<feature type="repeat" description="TPR" evidence="8">
    <location>
        <begin position="59"/>
        <end position="92"/>
    </location>
</feature>
<proteinExistence type="inferred from homology"/>
<keyword evidence="11" id="KW-0614">Plasmid</keyword>
<evidence type="ECO:0000256" key="9">
    <source>
        <dbReference type="SAM" id="MobiDB-lite"/>
    </source>
</evidence>
<dbReference type="EC" id="2.4.1.255" evidence="3"/>
<evidence type="ECO:0000256" key="7">
    <source>
        <dbReference type="ARBA" id="ARBA00022803"/>
    </source>
</evidence>